<organism evidence="11 12">
    <name type="scientific">Paenibacillus alvei</name>
    <name type="common">Bacillus alvei</name>
    <dbReference type="NCBI Taxonomy" id="44250"/>
    <lineage>
        <taxon>Bacteria</taxon>
        <taxon>Bacillati</taxon>
        <taxon>Bacillota</taxon>
        <taxon>Bacilli</taxon>
        <taxon>Bacillales</taxon>
        <taxon>Paenibacillaceae</taxon>
        <taxon>Paenibacillus</taxon>
    </lineage>
</organism>
<keyword evidence="6" id="KW-0560">Oxidoreductase</keyword>
<proteinExistence type="predicted"/>
<dbReference type="Proteomes" id="UP000304148">
    <property type="component" value="Chromosome"/>
</dbReference>
<name>A0A383R7S5_PAEAL</name>
<dbReference type="Gene3D" id="3.20.20.220">
    <property type="match status" value="1"/>
</dbReference>
<evidence type="ECO:0000256" key="5">
    <source>
        <dbReference type="ARBA" id="ARBA00022827"/>
    </source>
</evidence>
<comment type="catalytic activity">
    <reaction evidence="8">
        <text>L-proline + a quinone = (S)-1-pyrroline-5-carboxylate + a quinol + H(+)</text>
        <dbReference type="Rhea" id="RHEA:23784"/>
        <dbReference type="ChEBI" id="CHEBI:15378"/>
        <dbReference type="ChEBI" id="CHEBI:17388"/>
        <dbReference type="ChEBI" id="CHEBI:24646"/>
        <dbReference type="ChEBI" id="CHEBI:60039"/>
        <dbReference type="ChEBI" id="CHEBI:132124"/>
        <dbReference type="EC" id="1.5.5.2"/>
    </reaction>
</comment>
<keyword evidence="4 9" id="KW-0547">Nucleotide-binding</keyword>
<evidence type="ECO:0000256" key="3">
    <source>
        <dbReference type="ARBA" id="ARBA00022630"/>
    </source>
</evidence>
<feature type="binding site" evidence="9">
    <location>
        <begin position="196"/>
        <end position="198"/>
    </location>
    <ligand>
        <name>FAD</name>
        <dbReference type="ChEBI" id="CHEBI:57692"/>
    </ligand>
</feature>
<dbReference type="SUPFAM" id="SSF51730">
    <property type="entry name" value="FAD-linked oxidoreductase"/>
    <property type="match status" value="1"/>
</dbReference>
<dbReference type="PANTHER" id="PTHR13914:SF0">
    <property type="entry name" value="PROLINE DEHYDROGENASE 1, MITOCHONDRIAL"/>
    <property type="match status" value="1"/>
</dbReference>
<dbReference type="EMBL" id="LS992241">
    <property type="protein sequence ID" value="SYX83197.1"/>
    <property type="molecule type" value="Genomic_DNA"/>
</dbReference>
<dbReference type="UniPathway" id="UPA00261">
    <property type="reaction ID" value="UER00373"/>
</dbReference>
<comment type="pathway">
    <text evidence="1">Amino-acid degradation; L-proline degradation into L-glutamate; L-glutamate from L-proline: step 1/2.</text>
</comment>
<feature type="domain" description="Proline dehydrogenase" evidence="10">
    <location>
        <begin position="56"/>
        <end position="298"/>
    </location>
</feature>
<dbReference type="RefSeq" id="WP_138185300.1">
    <property type="nucleotide sequence ID" value="NZ_LS992241.1"/>
</dbReference>
<evidence type="ECO:0000256" key="8">
    <source>
        <dbReference type="ARBA" id="ARBA00048779"/>
    </source>
</evidence>
<dbReference type="GO" id="GO:0000166">
    <property type="term" value="F:nucleotide binding"/>
    <property type="evidence" value="ECO:0007669"/>
    <property type="project" value="UniProtKB-KW"/>
</dbReference>
<evidence type="ECO:0000256" key="2">
    <source>
        <dbReference type="ARBA" id="ARBA00012695"/>
    </source>
</evidence>
<keyword evidence="3" id="KW-0285">Flavoprotein</keyword>
<evidence type="ECO:0000256" key="1">
    <source>
        <dbReference type="ARBA" id="ARBA00004739"/>
    </source>
</evidence>
<dbReference type="PANTHER" id="PTHR13914">
    <property type="entry name" value="PROLINE OXIDASE"/>
    <property type="match status" value="1"/>
</dbReference>
<dbReference type="AlphaFoldDB" id="A0A383R7S5"/>
<evidence type="ECO:0000256" key="6">
    <source>
        <dbReference type="ARBA" id="ARBA00023002"/>
    </source>
</evidence>
<dbReference type="InterPro" id="IPR015659">
    <property type="entry name" value="Proline_oxidase"/>
</dbReference>
<evidence type="ECO:0000256" key="4">
    <source>
        <dbReference type="ARBA" id="ARBA00022741"/>
    </source>
</evidence>
<evidence type="ECO:0000313" key="12">
    <source>
        <dbReference type="Proteomes" id="UP000304148"/>
    </source>
</evidence>
<evidence type="ECO:0000256" key="9">
    <source>
        <dbReference type="PIRSR" id="PIRSR000196-2"/>
    </source>
</evidence>
<keyword evidence="5 9" id="KW-0274">FAD</keyword>
<gene>
    <name evidence="11" type="ORF">PBLR_11619</name>
</gene>
<sequence>MIITKNVERQFSDAMRTIARRGDLKAYVEQTPTIYQILQRAAAKYVTGEDRQDGLEAGRKLADKGYAISLEYIGENTTDIQDCEHATLELTLLIHALAECGIPARVSFDLSHIGLSIDDELAYKNLTVMAALARQADVELFVSMEESTKTDAILSIYSRASVAYANIGITLQSHLNRTAQDLNDLGRIPRRIRIVKGAYQEPEQQAIPRSSALNERYIQLIEQAVRKGHRLSIATHDESIINEVMKRGWIHNPGVEFELLYGIRPDLCSQLKKAGYPVRIYLTYGREWYLYLCHRIAEYPPNVFQAIIDMMDAGTADPVHNYE</sequence>
<feature type="binding site" evidence="9">
    <location>
        <position position="172"/>
    </location>
    <ligand>
        <name>FAD</name>
        <dbReference type="ChEBI" id="CHEBI:57692"/>
    </ligand>
</feature>
<dbReference type="PIRSF" id="PIRSF000196">
    <property type="entry name" value="Pro_dehydrog"/>
    <property type="match status" value="1"/>
</dbReference>
<comment type="cofactor">
    <cofactor evidence="9">
        <name>FAD</name>
        <dbReference type="ChEBI" id="CHEBI:57692"/>
    </cofactor>
    <text evidence="9">Binds 1 FAD per subunit.</text>
</comment>
<evidence type="ECO:0000313" key="11">
    <source>
        <dbReference type="EMBL" id="SYX83197.1"/>
    </source>
</evidence>
<feature type="binding site" evidence="9">
    <location>
        <position position="144"/>
    </location>
    <ligand>
        <name>FAD</name>
        <dbReference type="ChEBI" id="CHEBI:57692"/>
    </ligand>
</feature>
<keyword evidence="7" id="KW-0642">Proline metabolism</keyword>
<reference evidence="12" key="1">
    <citation type="submission" date="2018-08" db="EMBL/GenBank/DDBJ databases">
        <authorList>
            <person name="Chevrot R."/>
        </authorList>
    </citation>
    <scope>NUCLEOTIDE SEQUENCE [LARGE SCALE GENOMIC DNA]</scope>
</reference>
<evidence type="ECO:0000259" key="10">
    <source>
        <dbReference type="Pfam" id="PF01619"/>
    </source>
</evidence>
<dbReference type="InterPro" id="IPR008219">
    <property type="entry name" value="PRODH_bac_arc"/>
</dbReference>
<dbReference type="InterPro" id="IPR002872">
    <property type="entry name" value="Proline_DH_dom"/>
</dbReference>
<dbReference type="EC" id="1.5.5.2" evidence="2"/>
<dbReference type="InterPro" id="IPR029041">
    <property type="entry name" value="FAD-linked_oxidoreductase-like"/>
</dbReference>
<protein>
    <recommendedName>
        <fullName evidence="2">proline dehydrogenase</fullName>
        <ecNumber evidence="2">1.5.5.2</ecNumber>
    </recommendedName>
</protein>
<dbReference type="Pfam" id="PF01619">
    <property type="entry name" value="Pro_dh"/>
    <property type="match status" value="1"/>
</dbReference>
<feature type="binding site" evidence="9">
    <location>
        <begin position="235"/>
        <end position="236"/>
    </location>
    <ligand>
        <name>FAD</name>
        <dbReference type="ChEBI" id="CHEBI:57692"/>
    </ligand>
</feature>
<dbReference type="GO" id="GO:0010133">
    <property type="term" value="P:L-proline catabolic process to L-glutamate"/>
    <property type="evidence" value="ECO:0007669"/>
    <property type="project" value="UniProtKB-UniPathway"/>
</dbReference>
<evidence type="ECO:0000256" key="7">
    <source>
        <dbReference type="ARBA" id="ARBA00023062"/>
    </source>
</evidence>
<accession>A0A383R7S5</accession>
<dbReference type="GO" id="GO:0004657">
    <property type="term" value="F:proline dehydrogenase activity"/>
    <property type="evidence" value="ECO:0007669"/>
    <property type="project" value="UniProtKB-EC"/>
</dbReference>